<comment type="caution">
    <text evidence="2">The sequence shown here is derived from an EMBL/GenBank/DDBJ whole genome shotgun (WGS) entry which is preliminary data.</text>
</comment>
<reference evidence="2" key="1">
    <citation type="submission" date="2022-12" db="EMBL/GenBank/DDBJ databases">
        <title>New Phytohabitans aurantiacus sp. RD004123 nov., an actinomycete isolated from soil.</title>
        <authorList>
            <person name="Triningsih D.W."/>
            <person name="Harunari E."/>
            <person name="Igarashi Y."/>
        </authorList>
    </citation>
    <scope>NUCLEOTIDE SEQUENCE</scope>
    <source>
        <strain evidence="2">RD004123</strain>
    </source>
</reference>
<name>A0ABQ5R2W6_9ACTN</name>
<accession>A0ABQ5R2W6</accession>
<evidence type="ECO:0000313" key="2">
    <source>
        <dbReference type="EMBL" id="GLI00673.1"/>
    </source>
</evidence>
<sequence>MRGRLGNTETSPEASPGTFQRPVAVRNVTVTGVSRPRLGVRAVAFPQKAPPLGADPNSRARAAWIEDPMTMNSGPMIGGPDTAEPRLVTVAELVQPYDHTCSIDGPAFSRCMRYQGHPSPCAALGTDSGGVPIVVCWWPAGMFPVHQASDPGD</sequence>
<proteinExistence type="predicted"/>
<feature type="region of interest" description="Disordered" evidence="1">
    <location>
        <begin position="1"/>
        <end position="20"/>
    </location>
</feature>
<gene>
    <name evidence="2" type="ORF">Pa4123_59490</name>
</gene>
<keyword evidence="3" id="KW-1185">Reference proteome</keyword>
<dbReference type="Proteomes" id="UP001144280">
    <property type="component" value="Unassembled WGS sequence"/>
</dbReference>
<protein>
    <submittedName>
        <fullName evidence="2">Uncharacterized protein</fullName>
    </submittedName>
</protein>
<organism evidence="2 3">
    <name type="scientific">Phytohabitans aurantiacus</name>
    <dbReference type="NCBI Taxonomy" id="3016789"/>
    <lineage>
        <taxon>Bacteria</taxon>
        <taxon>Bacillati</taxon>
        <taxon>Actinomycetota</taxon>
        <taxon>Actinomycetes</taxon>
        <taxon>Micromonosporales</taxon>
        <taxon>Micromonosporaceae</taxon>
    </lineage>
</organism>
<evidence type="ECO:0000256" key="1">
    <source>
        <dbReference type="SAM" id="MobiDB-lite"/>
    </source>
</evidence>
<evidence type="ECO:0000313" key="3">
    <source>
        <dbReference type="Proteomes" id="UP001144280"/>
    </source>
</evidence>
<dbReference type="EMBL" id="BSDI01000034">
    <property type="protein sequence ID" value="GLI00673.1"/>
    <property type="molecule type" value="Genomic_DNA"/>
</dbReference>